<proteinExistence type="predicted"/>
<dbReference type="InterPro" id="IPR011992">
    <property type="entry name" value="EF-hand-dom_pair"/>
</dbReference>
<accession>A0A7S3WDP5</accession>
<keyword evidence="2" id="KW-0677">Repeat</keyword>
<feature type="region of interest" description="Disordered" evidence="4">
    <location>
        <begin position="371"/>
        <end position="401"/>
    </location>
</feature>
<dbReference type="InterPro" id="IPR018247">
    <property type="entry name" value="EF_Hand_1_Ca_BS"/>
</dbReference>
<dbReference type="GO" id="GO:0005509">
    <property type="term" value="F:calcium ion binding"/>
    <property type="evidence" value="ECO:0007669"/>
    <property type="project" value="InterPro"/>
</dbReference>
<dbReference type="InterPro" id="IPR039647">
    <property type="entry name" value="EF_hand_pair_protein_CML-like"/>
</dbReference>
<dbReference type="Pfam" id="PF13405">
    <property type="entry name" value="EF-hand_6"/>
    <property type="match status" value="1"/>
</dbReference>
<evidence type="ECO:0000256" key="2">
    <source>
        <dbReference type="ARBA" id="ARBA00022737"/>
    </source>
</evidence>
<organism evidence="6">
    <name type="scientific">Emiliania huxleyi</name>
    <name type="common">Coccolithophore</name>
    <name type="synonym">Pontosphaera huxleyi</name>
    <dbReference type="NCBI Taxonomy" id="2903"/>
    <lineage>
        <taxon>Eukaryota</taxon>
        <taxon>Haptista</taxon>
        <taxon>Haptophyta</taxon>
        <taxon>Prymnesiophyceae</taxon>
        <taxon>Isochrysidales</taxon>
        <taxon>Noelaerhabdaceae</taxon>
        <taxon>Emiliania</taxon>
    </lineage>
</organism>
<feature type="region of interest" description="Disordered" evidence="4">
    <location>
        <begin position="135"/>
        <end position="154"/>
    </location>
</feature>
<dbReference type="PANTHER" id="PTHR10891">
    <property type="entry name" value="EF-HAND CALCIUM-BINDING DOMAIN CONTAINING PROTEIN"/>
    <property type="match status" value="1"/>
</dbReference>
<dbReference type="PROSITE" id="PS50222">
    <property type="entry name" value="EF_HAND_2"/>
    <property type="match status" value="3"/>
</dbReference>
<feature type="domain" description="EF-hand" evidence="5">
    <location>
        <begin position="89"/>
        <end position="124"/>
    </location>
</feature>
<feature type="domain" description="EF-hand" evidence="5">
    <location>
        <begin position="53"/>
        <end position="88"/>
    </location>
</feature>
<dbReference type="Gene3D" id="1.10.238.10">
    <property type="entry name" value="EF-hand"/>
    <property type="match status" value="2"/>
</dbReference>
<dbReference type="SMART" id="SM00054">
    <property type="entry name" value="EFh"/>
    <property type="match status" value="3"/>
</dbReference>
<dbReference type="SUPFAM" id="SSF47473">
    <property type="entry name" value="EF-hand"/>
    <property type="match status" value="1"/>
</dbReference>
<dbReference type="PROSITE" id="PS00018">
    <property type="entry name" value="EF_HAND_1"/>
    <property type="match status" value="3"/>
</dbReference>
<dbReference type="CDD" id="cd04508">
    <property type="entry name" value="Tudor_SF"/>
    <property type="match status" value="1"/>
</dbReference>
<dbReference type="EMBL" id="HBIR01024702">
    <property type="protein sequence ID" value="CAE0551729.1"/>
    <property type="molecule type" value="Transcribed_RNA"/>
</dbReference>
<keyword evidence="1" id="KW-0479">Metal-binding</keyword>
<evidence type="ECO:0000256" key="4">
    <source>
        <dbReference type="SAM" id="MobiDB-lite"/>
    </source>
</evidence>
<dbReference type="Gene3D" id="2.30.30.140">
    <property type="match status" value="1"/>
</dbReference>
<evidence type="ECO:0000259" key="5">
    <source>
        <dbReference type="PROSITE" id="PS50222"/>
    </source>
</evidence>
<keyword evidence="3" id="KW-0106">Calcium</keyword>
<feature type="domain" description="EF-hand" evidence="5">
    <location>
        <begin position="244"/>
        <end position="279"/>
    </location>
</feature>
<feature type="compositionally biased region" description="Acidic residues" evidence="4">
    <location>
        <begin position="381"/>
        <end position="394"/>
    </location>
</feature>
<evidence type="ECO:0000256" key="3">
    <source>
        <dbReference type="ARBA" id="ARBA00022837"/>
    </source>
</evidence>
<name>A0A7S3WDP5_EMIHU</name>
<protein>
    <recommendedName>
        <fullName evidence="5">EF-hand domain-containing protein</fullName>
    </recommendedName>
</protein>
<dbReference type="AlphaFoldDB" id="A0A7S3WDP5"/>
<sequence length="401" mass="43869">MDPVELGVGDRCEANYRGRGRYYKGVVVTANADGSMDIDYDDGDKERNVEKSLVRAEVESIFRRYDTNGSGRLDYSELRPALRALGVSVDEREALRVLQGYDADGNGLLELGEFARLARQLRGEAATWTGAVRHSRAAPPAAPEAPTHASEVERLESTVERLQVEHRRFARESERMRLESERMLSESRQMEDELSLLKSEKGALEAECTRLQKLVASRVGEAQSVPQARPASPAVGLLALPNASIEPEVQMAFDIFDSDRDGVLSQPELQAALVQLGLEVDHEGAAAVMQNYGTCGVLALPRFDALVQDIKWFQSRPVEESSDFVRRMPPPPPPPPRFALPAAIAPAAADASAGRRSGRLSRVALLERGAEASHFGGGSADEGEEEKEEEEETEGQGTYLI</sequence>
<dbReference type="CDD" id="cd00051">
    <property type="entry name" value="EFh"/>
    <property type="match status" value="1"/>
</dbReference>
<dbReference type="InterPro" id="IPR002048">
    <property type="entry name" value="EF_hand_dom"/>
</dbReference>
<gene>
    <name evidence="6" type="ORF">EHUX00137_LOCUS18948</name>
</gene>
<reference evidence="6" key="1">
    <citation type="submission" date="2021-01" db="EMBL/GenBank/DDBJ databases">
        <authorList>
            <person name="Corre E."/>
            <person name="Pelletier E."/>
            <person name="Niang G."/>
            <person name="Scheremetjew M."/>
            <person name="Finn R."/>
            <person name="Kale V."/>
            <person name="Holt S."/>
            <person name="Cochrane G."/>
            <person name="Meng A."/>
            <person name="Brown T."/>
            <person name="Cohen L."/>
        </authorList>
    </citation>
    <scope>NUCLEOTIDE SEQUENCE</scope>
    <source>
        <strain evidence="6">379</strain>
    </source>
</reference>
<dbReference type="Pfam" id="PF13499">
    <property type="entry name" value="EF-hand_7"/>
    <property type="match status" value="1"/>
</dbReference>
<evidence type="ECO:0000256" key="1">
    <source>
        <dbReference type="ARBA" id="ARBA00022723"/>
    </source>
</evidence>
<evidence type="ECO:0000313" key="6">
    <source>
        <dbReference type="EMBL" id="CAE0551729.1"/>
    </source>
</evidence>